<dbReference type="AlphaFoldDB" id="A0A843VHD3"/>
<sequence>MWHEEFSEGDRMLRRVLVPGWDKFSPPAKQSRKLYSTGERVVVAIFDDVGLGAHVLMSFWRVEAARSVESPDRASFYEFFLLIGTFLVFIALFD</sequence>
<proteinExistence type="predicted"/>
<reference evidence="2" key="1">
    <citation type="submission" date="2017-07" db="EMBL/GenBank/DDBJ databases">
        <title>Taro Niue Genome Assembly and Annotation.</title>
        <authorList>
            <person name="Atibalentja N."/>
            <person name="Keating K."/>
            <person name="Fields C.J."/>
        </authorList>
    </citation>
    <scope>NUCLEOTIDE SEQUENCE</scope>
    <source>
        <strain evidence="2">Niue_2</strain>
        <tissue evidence="2">Leaf</tissue>
    </source>
</reference>
<evidence type="ECO:0000313" key="2">
    <source>
        <dbReference type="EMBL" id="MQL94526.1"/>
    </source>
</evidence>
<keyword evidence="1" id="KW-0472">Membrane</keyword>
<evidence type="ECO:0000313" key="3">
    <source>
        <dbReference type="Proteomes" id="UP000652761"/>
    </source>
</evidence>
<dbReference type="EMBL" id="NMUH01001686">
    <property type="protein sequence ID" value="MQL94526.1"/>
    <property type="molecule type" value="Genomic_DNA"/>
</dbReference>
<feature type="transmembrane region" description="Helical" evidence="1">
    <location>
        <begin position="74"/>
        <end position="93"/>
    </location>
</feature>
<accession>A0A843VHD3</accession>
<name>A0A843VHD3_COLES</name>
<keyword evidence="3" id="KW-1185">Reference proteome</keyword>
<comment type="caution">
    <text evidence="2">The sequence shown here is derived from an EMBL/GenBank/DDBJ whole genome shotgun (WGS) entry which is preliminary data.</text>
</comment>
<protein>
    <submittedName>
        <fullName evidence="2">Uncharacterized protein</fullName>
    </submittedName>
</protein>
<keyword evidence="1" id="KW-1133">Transmembrane helix</keyword>
<gene>
    <name evidence="2" type="ORF">Taro_027178</name>
</gene>
<organism evidence="2 3">
    <name type="scientific">Colocasia esculenta</name>
    <name type="common">Wild taro</name>
    <name type="synonym">Arum esculentum</name>
    <dbReference type="NCBI Taxonomy" id="4460"/>
    <lineage>
        <taxon>Eukaryota</taxon>
        <taxon>Viridiplantae</taxon>
        <taxon>Streptophyta</taxon>
        <taxon>Embryophyta</taxon>
        <taxon>Tracheophyta</taxon>
        <taxon>Spermatophyta</taxon>
        <taxon>Magnoliopsida</taxon>
        <taxon>Liliopsida</taxon>
        <taxon>Araceae</taxon>
        <taxon>Aroideae</taxon>
        <taxon>Colocasieae</taxon>
        <taxon>Colocasia</taxon>
    </lineage>
</organism>
<dbReference type="Proteomes" id="UP000652761">
    <property type="component" value="Unassembled WGS sequence"/>
</dbReference>
<keyword evidence="1" id="KW-0812">Transmembrane</keyword>
<evidence type="ECO:0000256" key="1">
    <source>
        <dbReference type="SAM" id="Phobius"/>
    </source>
</evidence>